<dbReference type="SUPFAM" id="SSF52540">
    <property type="entry name" value="P-loop containing nucleoside triphosphate hydrolases"/>
    <property type="match status" value="1"/>
</dbReference>
<dbReference type="Proteomes" id="UP000789342">
    <property type="component" value="Unassembled WGS sequence"/>
</dbReference>
<dbReference type="InterPro" id="IPR047854">
    <property type="entry name" value="RFC_lid"/>
</dbReference>
<dbReference type="InterPro" id="IPR008921">
    <property type="entry name" value="DNA_pol3_clamp-load_cplx_C"/>
</dbReference>
<protein>
    <submittedName>
        <fullName evidence="6">17720_t:CDS:1</fullName>
    </submittedName>
</protein>
<comment type="similarity">
    <text evidence="1">Belongs to the activator 1 large subunit family.</text>
</comment>
<name>A0A9N9IUS0_9GLOM</name>
<evidence type="ECO:0000313" key="6">
    <source>
        <dbReference type="EMBL" id="CAG8748781.1"/>
    </source>
</evidence>
<feature type="non-terminal residue" evidence="6">
    <location>
        <position position="322"/>
    </location>
</feature>
<comment type="caution">
    <text evidence="6">The sequence shown here is derived from an EMBL/GenBank/DDBJ whole genome shotgun (WGS) entry which is preliminary data.</text>
</comment>
<dbReference type="Gene3D" id="1.20.272.10">
    <property type="match status" value="1"/>
</dbReference>
<feature type="non-terminal residue" evidence="6">
    <location>
        <position position="1"/>
    </location>
</feature>
<keyword evidence="2" id="KW-0235">DNA replication</keyword>
<feature type="domain" description="DNA replication factor RFC1 C-terminal" evidence="5">
    <location>
        <begin position="277"/>
        <end position="322"/>
    </location>
</feature>
<dbReference type="GO" id="GO:0005634">
    <property type="term" value="C:nucleus"/>
    <property type="evidence" value="ECO:0007669"/>
    <property type="project" value="TreeGrafter"/>
</dbReference>
<keyword evidence="7" id="KW-1185">Reference proteome</keyword>
<accession>A0A9N9IUS0</accession>
<keyword evidence="4" id="KW-0067">ATP-binding</keyword>
<dbReference type="InterPro" id="IPR013725">
    <property type="entry name" value="DNA_replication_fac_RFC1_C"/>
</dbReference>
<evidence type="ECO:0000313" key="7">
    <source>
        <dbReference type="Proteomes" id="UP000789342"/>
    </source>
</evidence>
<dbReference type="PANTHER" id="PTHR23389:SF6">
    <property type="entry name" value="REPLICATION FACTOR C SUBUNIT 1"/>
    <property type="match status" value="1"/>
</dbReference>
<dbReference type="GO" id="GO:0005663">
    <property type="term" value="C:DNA replication factor C complex"/>
    <property type="evidence" value="ECO:0007669"/>
    <property type="project" value="InterPro"/>
</dbReference>
<dbReference type="GO" id="GO:0003689">
    <property type="term" value="F:DNA clamp loader activity"/>
    <property type="evidence" value="ECO:0007669"/>
    <property type="project" value="InterPro"/>
</dbReference>
<dbReference type="GO" id="GO:0006271">
    <property type="term" value="P:DNA strand elongation involved in DNA replication"/>
    <property type="evidence" value="ECO:0007669"/>
    <property type="project" value="UniProtKB-ARBA"/>
</dbReference>
<dbReference type="InterPro" id="IPR027417">
    <property type="entry name" value="P-loop_NTPase"/>
</dbReference>
<sequence length="322" mass="36197">TTSAYLVAKQEGYDVKEFNASDTRNKKALDQVVKVTTHNTSIASFAHGESTSGQDTQRRNADKILVIMDEVDGMSAGDRGGMAELIKLIRKTQVPIICICNDRASPKIRSLLNVCQEFKFQKPRVEQVRSRIMTIATREKIKFNTSNVIDELVRGANSDIRQVLTQLSSLKITHDTINYDEVKEFGKACEKDTNMNLWTIAATLLGDAAWNPRNKSSLNDKVDLYFLESDLLPLMIHENYIKVKPENSTRFVKGNEGNSHLEQIAIMEALSKAADCISDGDLVDRMIYGSQQWSLMPVHGMFSCILPAYYVHGNSGFQYMFP</sequence>
<dbReference type="OrthoDB" id="446168at2759"/>
<dbReference type="FunFam" id="1.10.8.60:FF:000021">
    <property type="entry name" value="Replication factor C subunit 1"/>
    <property type="match status" value="1"/>
</dbReference>
<dbReference type="Pfam" id="PF08519">
    <property type="entry name" value="RFC1"/>
    <property type="match status" value="1"/>
</dbReference>
<dbReference type="GO" id="GO:0003677">
    <property type="term" value="F:DNA binding"/>
    <property type="evidence" value="ECO:0007669"/>
    <property type="project" value="InterPro"/>
</dbReference>
<dbReference type="Gene3D" id="3.40.50.300">
    <property type="entry name" value="P-loop containing nucleotide triphosphate hydrolases"/>
    <property type="match status" value="1"/>
</dbReference>
<evidence type="ECO:0000259" key="5">
    <source>
        <dbReference type="Pfam" id="PF08519"/>
    </source>
</evidence>
<dbReference type="SUPFAM" id="SSF48019">
    <property type="entry name" value="post-AAA+ oligomerization domain-like"/>
    <property type="match status" value="1"/>
</dbReference>
<evidence type="ECO:0000256" key="1">
    <source>
        <dbReference type="ARBA" id="ARBA00006116"/>
    </source>
</evidence>
<evidence type="ECO:0000256" key="4">
    <source>
        <dbReference type="ARBA" id="ARBA00022840"/>
    </source>
</evidence>
<gene>
    <name evidence="6" type="ORF">AMORRO_LOCUS15211</name>
</gene>
<dbReference type="Gene3D" id="1.10.8.60">
    <property type="match status" value="1"/>
</dbReference>
<evidence type="ECO:0000256" key="2">
    <source>
        <dbReference type="ARBA" id="ARBA00022705"/>
    </source>
</evidence>
<dbReference type="CDD" id="cd18140">
    <property type="entry name" value="HLD_clamp_RFC"/>
    <property type="match status" value="1"/>
</dbReference>
<dbReference type="GO" id="GO:0005524">
    <property type="term" value="F:ATP binding"/>
    <property type="evidence" value="ECO:0007669"/>
    <property type="project" value="UniProtKB-KW"/>
</dbReference>
<reference evidence="6" key="1">
    <citation type="submission" date="2021-06" db="EMBL/GenBank/DDBJ databases">
        <authorList>
            <person name="Kallberg Y."/>
            <person name="Tangrot J."/>
            <person name="Rosling A."/>
        </authorList>
    </citation>
    <scope>NUCLEOTIDE SEQUENCE</scope>
    <source>
        <strain evidence="6">CL551</strain>
    </source>
</reference>
<dbReference type="AlphaFoldDB" id="A0A9N9IUS0"/>
<keyword evidence="3" id="KW-0547">Nucleotide-binding</keyword>
<dbReference type="Pfam" id="PF25361">
    <property type="entry name" value="AAA_lid_RFC1"/>
    <property type="match status" value="1"/>
</dbReference>
<dbReference type="PANTHER" id="PTHR23389">
    <property type="entry name" value="CHROMOSOME TRANSMISSION FIDELITY FACTOR 18"/>
    <property type="match status" value="1"/>
</dbReference>
<dbReference type="EMBL" id="CAJVPV010034358">
    <property type="protein sequence ID" value="CAG8748781.1"/>
    <property type="molecule type" value="Genomic_DNA"/>
</dbReference>
<proteinExistence type="inferred from homology"/>
<dbReference type="FunFam" id="1.20.272.10:FF:000005">
    <property type="entry name" value="Replication factor C subunit 1"/>
    <property type="match status" value="1"/>
</dbReference>
<evidence type="ECO:0000256" key="3">
    <source>
        <dbReference type="ARBA" id="ARBA00022741"/>
    </source>
</evidence>
<organism evidence="6 7">
    <name type="scientific">Acaulospora morrowiae</name>
    <dbReference type="NCBI Taxonomy" id="94023"/>
    <lineage>
        <taxon>Eukaryota</taxon>
        <taxon>Fungi</taxon>
        <taxon>Fungi incertae sedis</taxon>
        <taxon>Mucoromycota</taxon>
        <taxon>Glomeromycotina</taxon>
        <taxon>Glomeromycetes</taxon>
        <taxon>Diversisporales</taxon>
        <taxon>Acaulosporaceae</taxon>
        <taxon>Acaulospora</taxon>
    </lineage>
</organism>